<organism evidence="3 4">
    <name type="scientific">Alloscardovia theropitheci</name>
    <dbReference type="NCBI Taxonomy" id="2496842"/>
    <lineage>
        <taxon>Bacteria</taxon>
        <taxon>Bacillati</taxon>
        <taxon>Actinomycetota</taxon>
        <taxon>Actinomycetes</taxon>
        <taxon>Bifidobacteriales</taxon>
        <taxon>Bifidobacteriaceae</taxon>
        <taxon>Alloscardovia</taxon>
    </lineage>
</organism>
<keyword evidence="4" id="KW-1185">Reference proteome</keyword>
<evidence type="ECO:0000313" key="4">
    <source>
        <dbReference type="Proteomes" id="UP000291289"/>
    </source>
</evidence>
<reference evidence="3 4" key="1">
    <citation type="submission" date="2018-12" db="EMBL/GenBank/DDBJ databases">
        <title>Alloscrdovia theropitheci sp. nov: a novel taxon from the feces of the bleeding-herat monkey (Theropithecus geleda).</title>
        <authorList>
            <person name="Modesto M."/>
        </authorList>
    </citation>
    <scope>NUCLEOTIDE SEQUENCE [LARGE SCALE GENOMIC DNA]</scope>
    <source>
        <strain evidence="3 4">GLDI4/2</strain>
    </source>
</reference>
<evidence type="ECO:0000256" key="2">
    <source>
        <dbReference type="SAM" id="Phobius"/>
    </source>
</evidence>
<dbReference type="InterPro" id="IPR043777">
    <property type="entry name" value="DUF5719"/>
</dbReference>
<keyword evidence="2" id="KW-1133">Transmembrane helix</keyword>
<sequence length="521" mass="54363">MSDKEHNMDDKKSAHNSLGRKVLTVTGATVSALVLVAGSFYLGSGLAFPRQRVGNEQLSATSVHDVAQLSSTFYCPARMDLADSESYGDSDFQASTGNLTSTSRISIMGSLYQANMQGVGNQDQPTSLLSDSAMNDDSVRSTSTDGTASSIIHTRTLSAKAFTGASGTVASWASDADLRGISASSCVSFATSQSFLVPATSTGWSQQLIVANASDKPTSITLTAYGSQSNQEIALETHATATINAHSESIIDLGAAFKSDDPTYVVVDSDSAPVAAVVRAVHMSGLTPQGSEYIQPLNATRAQQVIPALSGVQSAQFALFAHDGGTAKFTFLGNNGEISSQSLQYQANQVSVTRMNIPQDCESVLIDATSEFSASAYTTVSGNDGQSDFAMNQSQSAHSAYAVNALDGVNSRIDISNLATSARSAQVVGFAADGSRVGQRDISISAHGVYSFSATDISDRAATIQISQSGDNQSDSLVVGQSLSVDTLASAQVAQRAVLTTPSVELFTTQYTVTRQKTILN</sequence>
<protein>
    <submittedName>
        <fullName evidence="3">Uncharacterized protein</fullName>
    </submittedName>
</protein>
<dbReference type="EMBL" id="RXLP01000012">
    <property type="protein sequence ID" value="TCD54611.1"/>
    <property type="molecule type" value="Genomic_DNA"/>
</dbReference>
<dbReference type="Pfam" id="PF18986">
    <property type="entry name" value="DUF5719"/>
    <property type="match status" value="1"/>
</dbReference>
<feature type="transmembrane region" description="Helical" evidence="2">
    <location>
        <begin position="21"/>
        <end position="42"/>
    </location>
</feature>
<proteinExistence type="predicted"/>
<gene>
    <name evidence="3" type="ORF">EJ419_02605</name>
</gene>
<dbReference type="AlphaFoldDB" id="A0A4R0QYD6"/>
<dbReference type="OrthoDB" id="3240451at2"/>
<keyword evidence="2" id="KW-0812">Transmembrane</keyword>
<keyword evidence="2" id="KW-0472">Membrane</keyword>
<dbReference type="RefSeq" id="WP_131283368.1">
    <property type="nucleotide sequence ID" value="NZ_RXLP01000012.1"/>
</dbReference>
<name>A0A4R0QYD6_9BIFI</name>
<feature type="region of interest" description="Disordered" evidence="1">
    <location>
        <begin position="122"/>
        <end position="146"/>
    </location>
</feature>
<evidence type="ECO:0000256" key="1">
    <source>
        <dbReference type="SAM" id="MobiDB-lite"/>
    </source>
</evidence>
<accession>A0A4R0QYD6</accession>
<comment type="caution">
    <text evidence="3">The sequence shown here is derived from an EMBL/GenBank/DDBJ whole genome shotgun (WGS) entry which is preliminary data.</text>
</comment>
<dbReference type="Proteomes" id="UP000291289">
    <property type="component" value="Unassembled WGS sequence"/>
</dbReference>
<evidence type="ECO:0000313" key="3">
    <source>
        <dbReference type="EMBL" id="TCD54611.1"/>
    </source>
</evidence>